<gene>
    <name evidence="2" type="primary">PO11_319</name>
    <name evidence="2" type="ORF">AVEN_84216_1</name>
</gene>
<dbReference type="PANTHER" id="PTHR19446">
    <property type="entry name" value="REVERSE TRANSCRIPTASES"/>
    <property type="match status" value="1"/>
</dbReference>
<dbReference type="SUPFAM" id="SSF56219">
    <property type="entry name" value="DNase I-like"/>
    <property type="match status" value="1"/>
</dbReference>
<feature type="domain" description="Reverse transcriptase" evidence="1">
    <location>
        <begin position="427"/>
        <end position="641"/>
    </location>
</feature>
<dbReference type="GO" id="GO:0003824">
    <property type="term" value="F:catalytic activity"/>
    <property type="evidence" value="ECO:0007669"/>
    <property type="project" value="InterPro"/>
</dbReference>
<dbReference type="CDD" id="cd01650">
    <property type="entry name" value="RT_nLTR_like"/>
    <property type="match status" value="1"/>
</dbReference>
<dbReference type="SUPFAM" id="SSF56672">
    <property type="entry name" value="DNA/RNA polymerases"/>
    <property type="match status" value="1"/>
</dbReference>
<name>A0A4Y2L3K8_ARAVE</name>
<dbReference type="AlphaFoldDB" id="A0A4Y2L3K8"/>
<dbReference type="EMBL" id="BGPR01005260">
    <property type="protein sequence ID" value="GBN08387.1"/>
    <property type="molecule type" value="Genomic_DNA"/>
</dbReference>
<dbReference type="InterPro" id="IPR043502">
    <property type="entry name" value="DNA/RNA_pol_sf"/>
</dbReference>
<dbReference type="Gene3D" id="3.60.10.10">
    <property type="entry name" value="Endonuclease/exonuclease/phosphatase"/>
    <property type="match status" value="1"/>
</dbReference>
<evidence type="ECO:0000313" key="3">
    <source>
        <dbReference type="Proteomes" id="UP000499080"/>
    </source>
</evidence>
<evidence type="ECO:0000259" key="1">
    <source>
        <dbReference type="PROSITE" id="PS50878"/>
    </source>
</evidence>
<dbReference type="Proteomes" id="UP000499080">
    <property type="component" value="Unassembled WGS sequence"/>
</dbReference>
<evidence type="ECO:0000313" key="2">
    <source>
        <dbReference type="EMBL" id="GBN08387.1"/>
    </source>
</evidence>
<dbReference type="InterPro" id="IPR000477">
    <property type="entry name" value="RT_dom"/>
</dbReference>
<dbReference type="Pfam" id="PF00078">
    <property type="entry name" value="RVT_1"/>
    <property type="match status" value="1"/>
</dbReference>
<sequence length="641" mass="72754">MATSGKALISIRNPEIHILIRHERENVVALDAMVGSDSITVVCFYFPPSLPQERMVRELHGVLKLLSSDCVLVAGDANVRSSLWGPDVIDHRPLDEGGPLVDLILARRLHVWNDPSSPPTFETERGRSWIDITLSSPSLSNRKGDWQVHPTTLSDHNPIIFTINGCVGAPSPSSYGRLSPRRIVKIAREVASFYNRFAPDIDGISTKHQLDEWVDRIAHFIQTVSIFNFSSNSCRLRVPWWDSSLDIQRKKTRALRARFLRCRHPEERSCRRIVFKREAARYKYMIKTKSRQCFNQLCVQPTRTTPFQLPYRLAARKIPAGTILRGVRDESGVLTSTVSDTVRAIVHRLFPRYDTTSDTPYQKAVRCFVRDHENHLIAPPPFTLEEIQGALHSFRPKKAPGLDGVSIELVKGIYKCCPAFLLALMNACLRVRGFPTSWKISKLVLLNKPGRDLSLPQSYRPICLLSVFSKLLDKLLTHRLTHLFYSKGLLHERQHGFRVGKSCETANHALWEDIQAAFQRKGKVCLISLDVKGAFDTVWQQSILYRLIAAKCPFNLFSMVRDYFQGRSVQYHFNSRHWTFPDTRGVPQGSCSGPFFWNLVLDTIFSVDLPTGCSVQAFADDLILIVRGKTKEEIELKGGGP</sequence>
<dbReference type="GO" id="GO:0071897">
    <property type="term" value="P:DNA biosynthetic process"/>
    <property type="evidence" value="ECO:0007669"/>
    <property type="project" value="UniProtKB-ARBA"/>
</dbReference>
<keyword evidence="3" id="KW-1185">Reference proteome</keyword>
<dbReference type="PROSITE" id="PS50878">
    <property type="entry name" value="RT_POL"/>
    <property type="match status" value="1"/>
</dbReference>
<reference evidence="2 3" key="1">
    <citation type="journal article" date="2019" name="Sci. Rep.">
        <title>Orb-weaving spider Araneus ventricosus genome elucidates the spidroin gene catalogue.</title>
        <authorList>
            <person name="Kono N."/>
            <person name="Nakamura H."/>
            <person name="Ohtoshi R."/>
            <person name="Moran D.A.P."/>
            <person name="Shinohara A."/>
            <person name="Yoshida Y."/>
            <person name="Fujiwara M."/>
            <person name="Mori M."/>
            <person name="Tomita M."/>
            <person name="Arakawa K."/>
        </authorList>
    </citation>
    <scope>NUCLEOTIDE SEQUENCE [LARGE SCALE GENOMIC DNA]</scope>
</reference>
<protein>
    <submittedName>
        <fullName evidence="2">Retrovirus-related Pol polyprotein from type-1 retrotransposable element R1</fullName>
    </submittedName>
</protein>
<dbReference type="InterPro" id="IPR005135">
    <property type="entry name" value="Endo/exonuclease/phosphatase"/>
</dbReference>
<proteinExistence type="predicted"/>
<organism evidence="2 3">
    <name type="scientific">Araneus ventricosus</name>
    <name type="common">Orbweaver spider</name>
    <name type="synonym">Epeira ventricosa</name>
    <dbReference type="NCBI Taxonomy" id="182803"/>
    <lineage>
        <taxon>Eukaryota</taxon>
        <taxon>Metazoa</taxon>
        <taxon>Ecdysozoa</taxon>
        <taxon>Arthropoda</taxon>
        <taxon>Chelicerata</taxon>
        <taxon>Arachnida</taxon>
        <taxon>Araneae</taxon>
        <taxon>Araneomorphae</taxon>
        <taxon>Entelegynae</taxon>
        <taxon>Araneoidea</taxon>
        <taxon>Araneidae</taxon>
        <taxon>Araneus</taxon>
    </lineage>
</organism>
<dbReference type="OrthoDB" id="6435567at2759"/>
<dbReference type="Pfam" id="PF14529">
    <property type="entry name" value="Exo_endo_phos_2"/>
    <property type="match status" value="1"/>
</dbReference>
<accession>A0A4Y2L3K8</accession>
<dbReference type="InterPro" id="IPR036691">
    <property type="entry name" value="Endo/exonu/phosph_ase_sf"/>
</dbReference>
<comment type="caution">
    <text evidence="2">The sequence shown here is derived from an EMBL/GenBank/DDBJ whole genome shotgun (WGS) entry which is preliminary data.</text>
</comment>